<dbReference type="STRING" id="151081.TW72_04640"/>
<dbReference type="AlphaFoldDB" id="A0A5S3Z7Z1"/>
<accession>A0A5S3Z7Z1</accession>
<dbReference type="RefSeq" id="WP_138547840.1">
    <property type="nucleotide sequence ID" value="NZ_PNCG01000005.1"/>
</dbReference>
<dbReference type="Pfam" id="PF11456">
    <property type="entry name" value="DUF3019"/>
    <property type="match status" value="1"/>
</dbReference>
<organism evidence="2 3">
    <name type="scientific">Pseudoalteromonas ruthenica</name>
    <dbReference type="NCBI Taxonomy" id="151081"/>
    <lineage>
        <taxon>Bacteria</taxon>
        <taxon>Pseudomonadati</taxon>
        <taxon>Pseudomonadota</taxon>
        <taxon>Gammaproteobacteria</taxon>
        <taxon>Alteromonadales</taxon>
        <taxon>Pseudoalteromonadaceae</taxon>
        <taxon>Pseudoalteromonas</taxon>
    </lineage>
</organism>
<gene>
    <name evidence="2" type="ORF">CWC05_07540</name>
</gene>
<dbReference type="Proteomes" id="UP000305874">
    <property type="component" value="Unassembled WGS sequence"/>
</dbReference>
<proteinExistence type="predicted"/>
<evidence type="ECO:0008006" key="4">
    <source>
        <dbReference type="Google" id="ProtNLM"/>
    </source>
</evidence>
<feature type="signal peptide" evidence="1">
    <location>
        <begin position="1"/>
        <end position="21"/>
    </location>
</feature>
<evidence type="ECO:0000256" key="1">
    <source>
        <dbReference type="SAM" id="SignalP"/>
    </source>
</evidence>
<evidence type="ECO:0000313" key="2">
    <source>
        <dbReference type="EMBL" id="TMP87697.1"/>
    </source>
</evidence>
<comment type="caution">
    <text evidence="2">The sequence shown here is derived from an EMBL/GenBank/DDBJ whole genome shotgun (WGS) entry which is preliminary data.</text>
</comment>
<dbReference type="EMBL" id="PNCG01000005">
    <property type="protein sequence ID" value="TMP87697.1"/>
    <property type="molecule type" value="Genomic_DNA"/>
</dbReference>
<keyword evidence="1" id="KW-0732">Signal</keyword>
<feature type="chain" id="PRO_5024281513" description="DUF3019 domain-containing protein" evidence="1">
    <location>
        <begin position="22"/>
        <end position="131"/>
    </location>
</feature>
<reference evidence="2 3" key="1">
    <citation type="submission" date="2017-12" db="EMBL/GenBank/DDBJ databases">
        <authorList>
            <person name="Paulsen S."/>
            <person name="Gram L.K."/>
        </authorList>
    </citation>
    <scope>NUCLEOTIDE SEQUENCE [LARGE SCALE GENOMIC DNA]</scope>
    <source>
        <strain evidence="2 3">S2897</strain>
    </source>
</reference>
<protein>
    <recommendedName>
        <fullName evidence="4">DUF3019 domain-containing protein</fullName>
    </recommendedName>
</protein>
<name>A0A5S3Z7Z1_9GAMM</name>
<dbReference type="InterPro" id="IPR021559">
    <property type="entry name" value="DUF3019"/>
</dbReference>
<sequence length="131" mass="14927">MCFRLALALIGTTVFPSAPLAQQTTPPTHALLATPNTCVALRQGRTCYSDIELQWQVANDAAYCIREQTKQQPLHCWQGQRQGYIIVDFASPKAVRFELFPRASGEAIADTEVRVQWVYTNGQKKRRWRLF</sequence>
<reference evidence="3" key="2">
    <citation type="submission" date="2019-06" db="EMBL/GenBank/DDBJ databases">
        <title>Co-occurence of chitin degradation, pigmentation and bioactivity in marine Pseudoalteromonas.</title>
        <authorList>
            <person name="Sonnenschein E.C."/>
            <person name="Bech P.K."/>
        </authorList>
    </citation>
    <scope>NUCLEOTIDE SEQUENCE [LARGE SCALE GENOMIC DNA]</scope>
    <source>
        <strain evidence="3">S2897</strain>
    </source>
</reference>
<evidence type="ECO:0000313" key="3">
    <source>
        <dbReference type="Proteomes" id="UP000305874"/>
    </source>
</evidence>